<dbReference type="PANTHER" id="PTHR34068:SF2">
    <property type="entry name" value="UPF0145 PROTEIN SCO3412"/>
    <property type="match status" value="1"/>
</dbReference>
<dbReference type="SUPFAM" id="SSF117782">
    <property type="entry name" value="YbjQ-like"/>
    <property type="match status" value="1"/>
</dbReference>
<protein>
    <recommendedName>
        <fullName evidence="2">UPF0145 protein A3G90_02720</fullName>
    </recommendedName>
</protein>
<dbReference type="PANTHER" id="PTHR34068">
    <property type="entry name" value="UPF0145 PROTEIN YBJQ"/>
    <property type="match status" value="1"/>
</dbReference>
<evidence type="ECO:0000256" key="1">
    <source>
        <dbReference type="ARBA" id="ARBA00010751"/>
    </source>
</evidence>
<sequence length="104" mass="10889">MLITTTENVAGREVAVVLGLVKGSTVRTRHVGSDIMAGLRSLIGGEVKGYVIALNDARTEATGRMLVEAEAMGADAILCTRYTTSQVMAGAAEILAYGTAVKFR</sequence>
<dbReference type="InterPro" id="IPR035439">
    <property type="entry name" value="UPF0145_dom_sf"/>
</dbReference>
<accession>A0A1F6FHR5</accession>
<dbReference type="Gene3D" id="3.30.110.70">
    <property type="entry name" value="Hypothetical protein apc22750. Chain B"/>
    <property type="match status" value="1"/>
</dbReference>
<comment type="caution">
    <text evidence="3">The sequence shown here is derived from an EMBL/GenBank/DDBJ whole genome shotgun (WGS) entry which is preliminary data.</text>
</comment>
<gene>
    <name evidence="3" type="ORF">A3G90_02720</name>
</gene>
<dbReference type="EMBL" id="MFMM01000001">
    <property type="protein sequence ID" value="OGG85405.1"/>
    <property type="molecule type" value="Genomic_DNA"/>
</dbReference>
<dbReference type="Pfam" id="PF01906">
    <property type="entry name" value="YbjQ_1"/>
    <property type="match status" value="1"/>
</dbReference>
<evidence type="ECO:0000313" key="4">
    <source>
        <dbReference type="Proteomes" id="UP000177325"/>
    </source>
</evidence>
<organism evidence="3 4">
    <name type="scientific">Candidatus Kaiserbacteria bacterium RIFCSPLOWO2_12_FULL_45_26</name>
    <dbReference type="NCBI Taxonomy" id="1798525"/>
    <lineage>
        <taxon>Bacteria</taxon>
        <taxon>Candidatus Kaiseribacteriota</taxon>
    </lineage>
</organism>
<dbReference type="AlphaFoldDB" id="A0A1F6FHR5"/>
<reference evidence="3 4" key="1">
    <citation type="journal article" date="2016" name="Nat. Commun.">
        <title>Thousands of microbial genomes shed light on interconnected biogeochemical processes in an aquifer system.</title>
        <authorList>
            <person name="Anantharaman K."/>
            <person name="Brown C.T."/>
            <person name="Hug L.A."/>
            <person name="Sharon I."/>
            <person name="Castelle C.J."/>
            <person name="Probst A.J."/>
            <person name="Thomas B.C."/>
            <person name="Singh A."/>
            <person name="Wilkins M.J."/>
            <person name="Karaoz U."/>
            <person name="Brodie E.L."/>
            <person name="Williams K.H."/>
            <person name="Hubbard S.S."/>
            <person name="Banfield J.F."/>
        </authorList>
    </citation>
    <scope>NUCLEOTIDE SEQUENCE [LARGE SCALE GENOMIC DNA]</scope>
</reference>
<proteinExistence type="inferred from homology"/>
<comment type="similarity">
    <text evidence="1 2">Belongs to the UPF0145 family.</text>
</comment>
<dbReference type="Proteomes" id="UP000177325">
    <property type="component" value="Unassembled WGS sequence"/>
</dbReference>
<dbReference type="InterPro" id="IPR002765">
    <property type="entry name" value="UPF0145_YbjQ-like"/>
</dbReference>
<evidence type="ECO:0000313" key="3">
    <source>
        <dbReference type="EMBL" id="OGG85405.1"/>
    </source>
</evidence>
<evidence type="ECO:0000256" key="2">
    <source>
        <dbReference type="HAMAP-Rule" id="MF_00338"/>
    </source>
</evidence>
<dbReference type="HAMAP" id="MF_00338">
    <property type="entry name" value="UPF0145"/>
    <property type="match status" value="1"/>
</dbReference>
<name>A0A1F6FHR5_9BACT</name>
<dbReference type="STRING" id="1798525.A3G90_02720"/>